<evidence type="ECO:0000313" key="1">
    <source>
        <dbReference type="EMBL" id="CAA0809491.1"/>
    </source>
</evidence>
<keyword evidence="2" id="KW-1185">Reference proteome</keyword>
<protein>
    <submittedName>
        <fullName evidence="1">TraB family protein</fullName>
    </submittedName>
</protein>
<dbReference type="InterPro" id="IPR046345">
    <property type="entry name" value="TraB_PrgY-like"/>
</dbReference>
<dbReference type="AlphaFoldDB" id="A0A9N7R102"/>
<accession>A0A9N7R102</accession>
<dbReference type="PANTHER" id="PTHR21530">
    <property type="entry name" value="PHEROMONE SHUTDOWN PROTEIN"/>
    <property type="match status" value="1"/>
</dbReference>
<dbReference type="EMBL" id="CACSLK010003813">
    <property type="protein sequence ID" value="CAA0809491.1"/>
    <property type="molecule type" value="Genomic_DNA"/>
</dbReference>
<comment type="caution">
    <text evidence="1">The sequence shown here is derived from an EMBL/GenBank/DDBJ whole genome shotgun (WGS) entry which is preliminary data.</text>
</comment>
<gene>
    <name evidence="1" type="ORF">SHERM_11499</name>
</gene>
<name>A0A9N7R102_STRHE</name>
<reference evidence="1" key="1">
    <citation type="submission" date="2019-12" db="EMBL/GenBank/DDBJ databases">
        <authorList>
            <person name="Scholes J."/>
        </authorList>
    </citation>
    <scope>NUCLEOTIDE SEQUENCE</scope>
</reference>
<dbReference type="CDD" id="cd14726">
    <property type="entry name" value="TraB_PrgY-like"/>
    <property type="match status" value="1"/>
</dbReference>
<dbReference type="OrthoDB" id="48306at2759"/>
<dbReference type="Proteomes" id="UP001153555">
    <property type="component" value="Unassembled WGS sequence"/>
</dbReference>
<evidence type="ECO:0000313" key="2">
    <source>
        <dbReference type="Proteomes" id="UP001153555"/>
    </source>
</evidence>
<organism evidence="1 2">
    <name type="scientific">Striga hermonthica</name>
    <name type="common">Purple witchweed</name>
    <name type="synonym">Buchnera hermonthica</name>
    <dbReference type="NCBI Taxonomy" id="68872"/>
    <lineage>
        <taxon>Eukaryota</taxon>
        <taxon>Viridiplantae</taxon>
        <taxon>Streptophyta</taxon>
        <taxon>Embryophyta</taxon>
        <taxon>Tracheophyta</taxon>
        <taxon>Spermatophyta</taxon>
        <taxon>Magnoliopsida</taxon>
        <taxon>eudicotyledons</taxon>
        <taxon>Gunneridae</taxon>
        <taxon>Pentapetalae</taxon>
        <taxon>asterids</taxon>
        <taxon>lamiids</taxon>
        <taxon>Lamiales</taxon>
        <taxon>Orobanchaceae</taxon>
        <taxon>Buchnereae</taxon>
        <taxon>Striga</taxon>
    </lineage>
</organism>
<sequence>MKAAPSPFPILTPVRSQNLHAPFKLHLITLNSSAVSSSPRAVVPSPPPTFNFKDQVLNTSTAAIAETHPELIDLARNGKLVMIRKSQYGPVPPWRSDFGEPEAIWIIGTSHASRVSSSDVERVISAVRPDNVVVELCRSRAGIMYTPENGEQSQQLKSTMFSLSGTGFFGAIGRSINLGGQTALALRLLLATFSSKVSSDINRPFGDEFRAARKASEEIGAQLVLGDRPIEITLERAWSSLSWKEKLSLVSSVFRGITSSDLYNKEMEDGDDNSSQLYEQLSVSYPSLLPSLITERDMFLAWSMKRSKAVNNSKKVVGVIGMGHMNGVIYSLLSDTGNLRFRDLAGKRPENNYGFLGSIAKDLLRDTIIGVLLWLLYEQFKSP</sequence>
<proteinExistence type="predicted"/>
<dbReference type="InterPro" id="IPR002816">
    <property type="entry name" value="TraB/PrgY/GumN_fam"/>
</dbReference>
<dbReference type="Pfam" id="PF01963">
    <property type="entry name" value="TraB_PrgY_gumN"/>
    <property type="match status" value="1"/>
</dbReference>
<dbReference type="PANTHER" id="PTHR21530:SF0">
    <property type="entry name" value="TRAB FAMILY PROTEIN"/>
    <property type="match status" value="1"/>
</dbReference>